<keyword evidence="1 2" id="KW-0998">Cell outer membrane</keyword>
<comment type="caution">
    <text evidence="2">Lacks conserved residue(s) required for the propagation of feature annotation.</text>
</comment>
<dbReference type="EMBL" id="CP133548">
    <property type="protein sequence ID" value="WMS85707.1"/>
    <property type="molecule type" value="Genomic_DNA"/>
</dbReference>
<proteinExistence type="inferred from homology"/>
<dbReference type="Proteomes" id="UP001239782">
    <property type="component" value="Chromosome"/>
</dbReference>
<comment type="function">
    <text evidence="2">Together with LptE, is involved in the assembly of lipopolysaccharide (LPS) at the surface of the outer membrane.</text>
</comment>
<name>A0AA51RQC7_9GAMM</name>
<dbReference type="PANTHER" id="PTHR30189:SF1">
    <property type="entry name" value="LPS-ASSEMBLY PROTEIN LPTD"/>
    <property type="match status" value="1"/>
</dbReference>
<dbReference type="KEGG" id="plei:Q9312_10820"/>
<comment type="similarity">
    <text evidence="2">Belongs to the LptD family.</text>
</comment>
<dbReference type="InterPro" id="IPR020889">
    <property type="entry name" value="LipoPS_assembly_LptD"/>
</dbReference>
<dbReference type="PANTHER" id="PTHR30189">
    <property type="entry name" value="LPS-ASSEMBLY PROTEIN"/>
    <property type="match status" value="1"/>
</dbReference>
<feature type="region of interest" description="Disordered" evidence="3">
    <location>
        <begin position="46"/>
        <end position="67"/>
    </location>
</feature>
<organism evidence="5 6">
    <name type="scientific">Pleionea litopenaei</name>
    <dbReference type="NCBI Taxonomy" id="3070815"/>
    <lineage>
        <taxon>Bacteria</taxon>
        <taxon>Pseudomonadati</taxon>
        <taxon>Pseudomonadota</taxon>
        <taxon>Gammaproteobacteria</taxon>
        <taxon>Oceanospirillales</taxon>
        <taxon>Pleioneaceae</taxon>
        <taxon>Pleionea</taxon>
    </lineage>
</organism>
<dbReference type="AlphaFoldDB" id="A0AA51RQC7"/>
<evidence type="ECO:0000256" key="2">
    <source>
        <dbReference type="HAMAP-Rule" id="MF_01411"/>
    </source>
</evidence>
<dbReference type="Gene3D" id="2.60.450.10">
    <property type="entry name" value="Lipopolysaccharide (LPS) transport protein A like domain"/>
    <property type="match status" value="1"/>
</dbReference>
<comment type="subunit">
    <text evidence="2">Component of the lipopolysaccharide transport and assembly complex. Interacts with LptE and LptA.</text>
</comment>
<dbReference type="GO" id="GO:0015920">
    <property type="term" value="P:lipopolysaccharide transport"/>
    <property type="evidence" value="ECO:0007669"/>
    <property type="project" value="InterPro"/>
</dbReference>
<feature type="chain" id="PRO_5041496675" description="LPS-assembly protein LptD" evidence="2">
    <location>
        <begin position="41"/>
        <end position="804"/>
    </location>
</feature>
<dbReference type="GO" id="GO:0009279">
    <property type="term" value="C:cell outer membrane"/>
    <property type="evidence" value="ECO:0007669"/>
    <property type="project" value="UniProtKB-SubCell"/>
</dbReference>
<evidence type="ECO:0000313" key="6">
    <source>
        <dbReference type="Proteomes" id="UP001239782"/>
    </source>
</evidence>
<evidence type="ECO:0000256" key="1">
    <source>
        <dbReference type="ARBA" id="ARBA00023237"/>
    </source>
</evidence>
<evidence type="ECO:0000259" key="4">
    <source>
        <dbReference type="Pfam" id="PF04453"/>
    </source>
</evidence>
<keyword evidence="2" id="KW-0472">Membrane</keyword>
<gene>
    <name evidence="2 5" type="primary">lptD</name>
    <name evidence="5" type="ORF">Q9312_10820</name>
</gene>
<dbReference type="RefSeq" id="WP_309200860.1">
    <property type="nucleotide sequence ID" value="NZ_CP133548.1"/>
</dbReference>
<comment type="subcellular location">
    <subcellularLocation>
        <location evidence="2">Cell outer membrane</location>
    </subcellularLocation>
</comment>
<evidence type="ECO:0000313" key="5">
    <source>
        <dbReference type="EMBL" id="WMS85707.1"/>
    </source>
</evidence>
<dbReference type="InterPro" id="IPR050218">
    <property type="entry name" value="LptD"/>
</dbReference>
<feature type="signal peptide" evidence="2">
    <location>
        <begin position="1"/>
        <end position="40"/>
    </location>
</feature>
<keyword evidence="2" id="KW-0732">Signal</keyword>
<dbReference type="Pfam" id="PF04453">
    <property type="entry name" value="LptD"/>
    <property type="match status" value="1"/>
</dbReference>
<protein>
    <recommendedName>
        <fullName evidence="2">LPS-assembly protein LptD</fullName>
    </recommendedName>
</protein>
<dbReference type="GO" id="GO:0043165">
    <property type="term" value="P:Gram-negative-bacterium-type cell outer membrane assembly"/>
    <property type="evidence" value="ECO:0007669"/>
    <property type="project" value="UniProtKB-UniRule"/>
</dbReference>
<keyword evidence="6" id="KW-1185">Reference proteome</keyword>
<dbReference type="GO" id="GO:1990351">
    <property type="term" value="C:transporter complex"/>
    <property type="evidence" value="ECO:0007669"/>
    <property type="project" value="TreeGrafter"/>
</dbReference>
<feature type="domain" description="LptD C-terminal" evidence="4">
    <location>
        <begin position="354"/>
        <end position="712"/>
    </location>
</feature>
<dbReference type="HAMAP" id="MF_01411">
    <property type="entry name" value="LPS_assembly_LptD"/>
    <property type="match status" value="1"/>
</dbReference>
<sequence length="804" mass="90981" precursor="true">MNDLTQQISSPNNSGRGKKINPIALLVSLSLASLTVSLHASDTEDAIKKTSDNKHSDAKAQKESESRDAQISWLKRELLIPTSCLANPDFIASLQNEYEKHQNRAKTIELTADQGSGSPNTEQPAKQELTGNVQLISPQLTLAAGQLTFFNDSKDFHAGDRVVIETATGQFAAKEVSGNAETGTANLSESQFRLKINGANGDANTISVDEQQNVELDALSFSTCPAGDDSWRLYADKLSINQEEGWGEADDVTLKVANVPILYLPWLKFPVDDRRHSGVLPPSFSDSERNGFDVRVPIYFNLASNYDLTLTPRYMVERGSLLGSEFRYLTEDSSGEVELEYLNDQKVSNLESSDRWLYQLRHRTDWNNGWRAQIDATGVSDVNYLTDLGSGIGQTNRDQLTRTAELGYFTPNFSTSVRWLQYQPLALSDKPMRLLPQLQLSWRNPNLAEGWQWHITSQYSQFEPDSNPITAASQLPETERFFTQGSFGYRFEAPWGYLEPKAKVNFLEYQFADAAVPPLNETVAQWMIDGGLRFERQWSGGTQILEPRLFVLHNQDNDLEQVGLYDTYLPQYTYQQLFRDNRFSGYDRINSVDQVSLGVTSRWLDTSGRELISMAVGQAFYQDTPDDYWQTSIDQTVKHSSILSQVRWQPISGLSLTGDIAYDPERKETEHGRLSLVYEPSDNFVVNVNHRFVDAAAGFREQSEIGLALPLSHQWQMIARWQYDLLSRESLETMLGLEYQSCCWSLRVVSRRYLNTRLDQNGVIIPDSDGRFNTDIRFEFVLRGLGGGSQKSFPDVLNKAQWNY</sequence>
<reference evidence="5 6" key="1">
    <citation type="submission" date="2023-08" db="EMBL/GenBank/DDBJ databases">
        <title>Pleionea litopenaei sp. nov., isolated from stomach of juvenile Litopenaeus vannamei.</title>
        <authorList>
            <person name="Rho A.M."/>
            <person name="Hwang C.Y."/>
        </authorList>
    </citation>
    <scope>NUCLEOTIDE SEQUENCE [LARGE SCALE GENOMIC DNA]</scope>
    <source>
        <strain evidence="5 6">HL-JVS1</strain>
    </source>
</reference>
<dbReference type="InterPro" id="IPR007543">
    <property type="entry name" value="LptD_C"/>
</dbReference>
<accession>A0AA51RQC7</accession>
<evidence type="ECO:0000256" key="3">
    <source>
        <dbReference type="SAM" id="MobiDB-lite"/>
    </source>
</evidence>